<dbReference type="GO" id="GO:0016757">
    <property type="term" value="F:glycosyltransferase activity"/>
    <property type="evidence" value="ECO:0007669"/>
    <property type="project" value="UniProtKB-KW"/>
</dbReference>
<evidence type="ECO:0000256" key="5">
    <source>
        <dbReference type="ARBA" id="ARBA00022801"/>
    </source>
</evidence>
<dbReference type="InterPro" id="IPR038063">
    <property type="entry name" value="Transpep_catalytic_dom"/>
</dbReference>
<evidence type="ECO:0000256" key="2">
    <source>
        <dbReference type="ARBA" id="ARBA00005992"/>
    </source>
</evidence>
<feature type="signal peptide" evidence="11">
    <location>
        <begin position="1"/>
        <end position="28"/>
    </location>
</feature>
<evidence type="ECO:0000256" key="4">
    <source>
        <dbReference type="ARBA" id="ARBA00022679"/>
    </source>
</evidence>
<comment type="caution">
    <text evidence="13">The sequence shown here is derived from an EMBL/GenBank/DDBJ whole genome shotgun (WGS) entry which is preliminary data.</text>
</comment>
<accession>A0AAV3XC40</accession>
<sequence length="199" mass="21700">MRGKSIAGNMKLLGLSVIILTMSFGGQAAVASAVTAEAIAIEPKPHMEAPPVGQPPVAPNTEQSAPVNPAVEIGLVIKLRERRVYVYRGDRVDKSFPIAIGRAGWETPTGKFKVLHMERDPIWEHPLNGQVIPPGPNNPLGARWIGFWTDGRNYIGFHGTPNERLVGQAVSHGCIRMRNRDVEALYEMVRVGTPVTVEP</sequence>
<dbReference type="AlphaFoldDB" id="A0AAV3XC40"/>
<feature type="active site" description="Proton donor/acceptor" evidence="9">
    <location>
        <position position="158"/>
    </location>
</feature>
<keyword evidence="3" id="KW-0328">Glycosyltransferase</keyword>
<dbReference type="Gene3D" id="2.40.440.10">
    <property type="entry name" value="L,D-transpeptidase catalytic domain-like"/>
    <property type="match status" value="1"/>
</dbReference>
<keyword evidence="6 9" id="KW-0133">Cell shape</keyword>
<evidence type="ECO:0000256" key="3">
    <source>
        <dbReference type="ARBA" id="ARBA00022676"/>
    </source>
</evidence>
<feature type="chain" id="PRO_5043595843" description="L,D-TPase catalytic domain-containing protein" evidence="11">
    <location>
        <begin position="29"/>
        <end position="199"/>
    </location>
</feature>
<feature type="domain" description="L,D-TPase catalytic" evidence="12">
    <location>
        <begin position="73"/>
        <end position="198"/>
    </location>
</feature>
<dbReference type="Proteomes" id="UP001050975">
    <property type="component" value="Unassembled WGS sequence"/>
</dbReference>
<dbReference type="PROSITE" id="PS52029">
    <property type="entry name" value="LD_TPASE"/>
    <property type="match status" value="1"/>
</dbReference>
<keyword evidence="14" id="KW-1185">Reference proteome</keyword>
<reference evidence="13" key="1">
    <citation type="submission" date="2019-10" db="EMBL/GenBank/DDBJ databases">
        <title>Draft genome sequece of Microseira wollei NIES-4236.</title>
        <authorList>
            <person name="Yamaguchi H."/>
            <person name="Suzuki S."/>
            <person name="Kawachi M."/>
        </authorList>
    </citation>
    <scope>NUCLEOTIDE SEQUENCE</scope>
    <source>
        <strain evidence="13">NIES-4236</strain>
    </source>
</reference>
<evidence type="ECO:0000256" key="8">
    <source>
        <dbReference type="ARBA" id="ARBA00023316"/>
    </source>
</evidence>
<evidence type="ECO:0000256" key="9">
    <source>
        <dbReference type="PROSITE-ProRule" id="PRU01373"/>
    </source>
</evidence>
<feature type="region of interest" description="Disordered" evidence="10">
    <location>
        <begin position="46"/>
        <end position="65"/>
    </location>
</feature>
<dbReference type="EMBL" id="BLAY01000081">
    <property type="protein sequence ID" value="GET40073.1"/>
    <property type="molecule type" value="Genomic_DNA"/>
</dbReference>
<name>A0AAV3XC40_9CYAN</name>
<dbReference type="SUPFAM" id="SSF141523">
    <property type="entry name" value="L,D-transpeptidase catalytic domain-like"/>
    <property type="match status" value="1"/>
</dbReference>
<dbReference type="CDD" id="cd16913">
    <property type="entry name" value="YkuD_like"/>
    <property type="match status" value="1"/>
</dbReference>
<dbReference type="GO" id="GO:0071972">
    <property type="term" value="F:peptidoglycan L,D-transpeptidase activity"/>
    <property type="evidence" value="ECO:0007669"/>
    <property type="project" value="TreeGrafter"/>
</dbReference>
<dbReference type="GO" id="GO:0071555">
    <property type="term" value="P:cell wall organization"/>
    <property type="evidence" value="ECO:0007669"/>
    <property type="project" value="UniProtKB-UniRule"/>
</dbReference>
<evidence type="ECO:0000256" key="10">
    <source>
        <dbReference type="SAM" id="MobiDB-lite"/>
    </source>
</evidence>
<keyword evidence="7 9" id="KW-0573">Peptidoglycan synthesis</keyword>
<keyword evidence="11" id="KW-0732">Signal</keyword>
<comment type="pathway">
    <text evidence="1 9">Cell wall biogenesis; peptidoglycan biosynthesis.</text>
</comment>
<evidence type="ECO:0000313" key="13">
    <source>
        <dbReference type="EMBL" id="GET40073.1"/>
    </source>
</evidence>
<evidence type="ECO:0000256" key="6">
    <source>
        <dbReference type="ARBA" id="ARBA00022960"/>
    </source>
</evidence>
<evidence type="ECO:0000256" key="1">
    <source>
        <dbReference type="ARBA" id="ARBA00004752"/>
    </source>
</evidence>
<dbReference type="PANTHER" id="PTHR30582:SF24">
    <property type="entry name" value="L,D-TRANSPEPTIDASE ERFK_SRFK-RELATED"/>
    <property type="match status" value="1"/>
</dbReference>
<dbReference type="Pfam" id="PF03734">
    <property type="entry name" value="YkuD"/>
    <property type="match status" value="1"/>
</dbReference>
<evidence type="ECO:0000256" key="7">
    <source>
        <dbReference type="ARBA" id="ARBA00022984"/>
    </source>
</evidence>
<feature type="active site" description="Nucleophile" evidence="9">
    <location>
        <position position="174"/>
    </location>
</feature>
<dbReference type="InterPro" id="IPR005490">
    <property type="entry name" value="LD_TPept_cat_dom"/>
</dbReference>
<dbReference type="GO" id="GO:0018104">
    <property type="term" value="P:peptidoglycan-protein cross-linking"/>
    <property type="evidence" value="ECO:0007669"/>
    <property type="project" value="TreeGrafter"/>
</dbReference>
<evidence type="ECO:0000313" key="14">
    <source>
        <dbReference type="Proteomes" id="UP001050975"/>
    </source>
</evidence>
<dbReference type="InterPro" id="IPR050979">
    <property type="entry name" value="LD-transpeptidase"/>
</dbReference>
<evidence type="ECO:0000256" key="11">
    <source>
        <dbReference type="SAM" id="SignalP"/>
    </source>
</evidence>
<evidence type="ECO:0000259" key="12">
    <source>
        <dbReference type="PROSITE" id="PS52029"/>
    </source>
</evidence>
<keyword evidence="4" id="KW-0808">Transferase</keyword>
<gene>
    <name evidence="13" type="ORF">MiSe_48810</name>
</gene>
<dbReference type="PANTHER" id="PTHR30582">
    <property type="entry name" value="L,D-TRANSPEPTIDASE"/>
    <property type="match status" value="1"/>
</dbReference>
<keyword evidence="5" id="KW-0378">Hydrolase</keyword>
<protein>
    <recommendedName>
        <fullName evidence="12">L,D-TPase catalytic domain-containing protein</fullName>
    </recommendedName>
</protein>
<dbReference type="GO" id="GO:0005576">
    <property type="term" value="C:extracellular region"/>
    <property type="evidence" value="ECO:0007669"/>
    <property type="project" value="TreeGrafter"/>
</dbReference>
<dbReference type="GO" id="GO:0008360">
    <property type="term" value="P:regulation of cell shape"/>
    <property type="evidence" value="ECO:0007669"/>
    <property type="project" value="UniProtKB-UniRule"/>
</dbReference>
<organism evidence="13 14">
    <name type="scientific">Microseira wollei NIES-4236</name>
    <dbReference type="NCBI Taxonomy" id="2530354"/>
    <lineage>
        <taxon>Bacteria</taxon>
        <taxon>Bacillati</taxon>
        <taxon>Cyanobacteriota</taxon>
        <taxon>Cyanophyceae</taxon>
        <taxon>Oscillatoriophycideae</taxon>
        <taxon>Aerosakkonematales</taxon>
        <taxon>Aerosakkonemataceae</taxon>
        <taxon>Microseira</taxon>
    </lineage>
</organism>
<comment type="similarity">
    <text evidence="2">Belongs to the YkuD family.</text>
</comment>
<proteinExistence type="inferred from homology"/>
<keyword evidence="8 9" id="KW-0961">Cell wall biogenesis/degradation</keyword>